<evidence type="ECO:0000256" key="9">
    <source>
        <dbReference type="ARBA" id="ARBA00023065"/>
    </source>
</evidence>
<dbReference type="InterPro" id="IPR037066">
    <property type="entry name" value="Plug_dom_sf"/>
</dbReference>
<keyword evidence="3 14" id="KW-0813">Transport</keyword>
<dbReference type="Proteomes" id="UP000199074">
    <property type="component" value="Unassembled WGS sequence"/>
</dbReference>
<evidence type="ECO:0000256" key="1">
    <source>
        <dbReference type="ARBA" id="ARBA00004571"/>
    </source>
</evidence>
<evidence type="ECO:0000259" key="17">
    <source>
        <dbReference type="Pfam" id="PF00593"/>
    </source>
</evidence>
<dbReference type="GO" id="GO:0015344">
    <property type="term" value="F:siderophore uptake transmembrane transporter activity"/>
    <property type="evidence" value="ECO:0007669"/>
    <property type="project" value="TreeGrafter"/>
</dbReference>
<evidence type="ECO:0000256" key="5">
    <source>
        <dbReference type="ARBA" id="ARBA00022496"/>
    </source>
</evidence>
<keyword evidence="4 14" id="KW-1134">Transmembrane beta strand</keyword>
<dbReference type="InterPro" id="IPR000531">
    <property type="entry name" value="Beta-barrel_TonB"/>
</dbReference>
<dbReference type="STRING" id="429728.SAMN05216456_2345"/>
<dbReference type="Pfam" id="PF00593">
    <property type="entry name" value="TonB_dep_Rec_b-barrel"/>
    <property type="match status" value="1"/>
</dbReference>
<feature type="domain" description="TonB-dependent receptor plug" evidence="18">
    <location>
        <begin position="62"/>
        <end position="164"/>
    </location>
</feature>
<dbReference type="CDD" id="cd01347">
    <property type="entry name" value="ligand_gated_channel"/>
    <property type="match status" value="1"/>
</dbReference>
<feature type="signal peptide" evidence="16">
    <location>
        <begin position="1"/>
        <end position="20"/>
    </location>
</feature>
<feature type="chain" id="PRO_5011539338" evidence="16">
    <location>
        <begin position="21"/>
        <end position="702"/>
    </location>
</feature>
<evidence type="ECO:0000256" key="4">
    <source>
        <dbReference type="ARBA" id="ARBA00022452"/>
    </source>
</evidence>
<keyword evidence="8" id="KW-0408">Iron</keyword>
<comment type="similarity">
    <text evidence="2 14 15">Belongs to the TonB-dependent receptor family.</text>
</comment>
<proteinExistence type="inferred from homology"/>
<protein>
    <submittedName>
        <fullName evidence="19">Iron complex outermembrane recepter protein</fullName>
    </submittedName>
</protein>
<evidence type="ECO:0000256" key="10">
    <source>
        <dbReference type="ARBA" id="ARBA00023077"/>
    </source>
</evidence>
<dbReference type="EMBL" id="FPCK01000002">
    <property type="protein sequence ID" value="SFV36133.1"/>
    <property type="molecule type" value="Genomic_DNA"/>
</dbReference>
<evidence type="ECO:0000256" key="11">
    <source>
        <dbReference type="ARBA" id="ARBA00023136"/>
    </source>
</evidence>
<dbReference type="Pfam" id="PF07715">
    <property type="entry name" value="Plug"/>
    <property type="match status" value="1"/>
</dbReference>
<dbReference type="InterPro" id="IPR039426">
    <property type="entry name" value="TonB-dep_rcpt-like"/>
</dbReference>
<keyword evidence="20" id="KW-1185">Reference proteome</keyword>
<keyword evidence="5" id="KW-0410">Iron transport</keyword>
<keyword evidence="10 15" id="KW-0798">TonB box</keyword>
<evidence type="ECO:0000256" key="14">
    <source>
        <dbReference type="PROSITE-ProRule" id="PRU01360"/>
    </source>
</evidence>
<evidence type="ECO:0000313" key="19">
    <source>
        <dbReference type="EMBL" id="SFV36133.1"/>
    </source>
</evidence>
<evidence type="ECO:0000256" key="7">
    <source>
        <dbReference type="ARBA" id="ARBA00022729"/>
    </source>
</evidence>
<keyword evidence="12" id="KW-0675">Receptor</keyword>
<dbReference type="PANTHER" id="PTHR32552:SF68">
    <property type="entry name" value="FERRICHROME OUTER MEMBRANE TRANSPORTER_PHAGE RECEPTOR"/>
    <property type="match status" value="1"/>
</dbReference>
<dbReference type="Gene3D" id="2.170.130.10">
    <property type="entry name" value="TonB-dependent receptor, plug domain"/>
    <property type="match status" value="1"/>
</dbReference>
<dbReference type="NCBIfam" id="TIGR01783">
    <property type="entry name" value="TonB-siderophor"/>
    <property type="match status" value="1"/>
</dbReference>
<evidence type="ECO:0000256" key="12">
    <source>
        <dbReference type="ARBA" id="ARBA00023170"/>
    </source>
</evidence>
<dbReference type="GO" id="GO:0009279">
    <property type="term" value="C:cell outer membrane"/>
    <property type="evidence" value="ECO:0007669"/>
    <property type="project" value="UniProtKB-SubCell"/>
</dbReference>
<dbReference type="GO" id="GO:0015891">
    <property type="term" value="P:siderophore transport"/>
    <property type="evidence" value="ECO:0007669"/>
    <property type="project" value="InterPro"/>
</dbReference>
<evidence type="ECO:0000256" key="8">
    <source>
        <dbReference type="ARBA" id="ARBA00023004"/>
    </source>
</evidence>
<evidence type="ECO:0000256" key="3">
    <source>
        <dbReference type="ARBA" id="ARBA00022448"/>
    </source>
</evidence>
<evidence type="ECO:0000256" key="15">
    <source>
        <dbReference type="RuleBase" id="RU003357"/>
    </source>
</evidence>
<dbReference type="Gene3D" id="2.40.170.20">
    <property type="entry name" value="TonB-dependent receptor, beta-barrel domain"/>
    <property type="match status" value="1"/>
</dbReference>
<dbReference type="SUPFAM" id="SSF56935">
    <property type="entry name" value="Porins"/>
    <property type="match status" value="1"/>
</dbReference>
<evidence type="ECO:0000256" key="6">
    <source>
        <dbReference type="ARBA" id="ARBA00022692"/>
    </source>
</evidence>
<dbReference type="RefSeq" id="WP_092424730.1">
    <property type="nucleotide sequence ID" value="NZ_FPCK01000002.1"/>
</dbReference>
<keyword evidence="11 14" id="KW-0472">Membrane</keyword>
<gene>
    <name evidence="19" type="ORF">SAMN05216456_2345</name>
</gene>
<organism evidence="19 20">
    <name type="scientific">Devosia crocina</name>
    <dbReference type="NCBI Taxonomy" id="429728"/>
    <lineage>
        <taxon>Bacteria</taxon>
        <taxon>Pseudomonadati</taxon>
        <taxon>Pseudomonadota</taxon>
        <taxon>Alphaproteobacteria</taxon>
        <taxon>Hyphomicrobiales</taxon>
        <taxon>Devosiaceae</taxon>
        <taxon>Devosia</taxon>
    </lineage>
</organism>
<dbReference type="InterPro" id="IPR010105">
    <property type="entry name" value="TonB_sidphr_rcpt"/>
</dbReference>
<sequence>MRLRAKPVFTHLLLLSTALAAGPVLAQGTTQLDALVVDGGGTPGGYAQVQTSAGSKLSVAVTKIPQSVSVVTRDQLDQYPNASAAQVLRNTAGVSTETYGTDADTDWFYIRGFQAEQTGVFMDGLPLYQTGFGTFLVDPFLLEQVEVLKGPASVLYGGASVGGIVNFTGKRPRDERFLRTETGINNFGNAYIGVDGGDVLADGDLAYRVTGKLSGGGWETDKARDLRGVIQGSATWSPSEQTELTVYGSYQNVGLVHTSSGFLPYVGTAIDAPGGVRIPRDLYYGEEGFDRYDRQQVMLGYELEHDINGDWSVRQNARYAGVNLIEDYIYSGGVLTGSELNRFAFGHETQVGTVSIDTQLEGHFTTGALDHALLLGFDYKHYGIDERQGFAAVDGLDVLNPVYGAAIPPLFYYRDDVITMNQAGFYVQDQIAFDSLILTLNGRYDHVWTAIDNRMTPANSASREEGNFSGRVGLAYEFDNGITPYVSYATSFNPSLNTDAAGNLFRSETGEQWEAGIKYDPAFFDGLITASIFNINRNNVVGPDPSNPLVQAAVGQVNVRGAELEALANVSDFTLRGALTYLEAEVLQSAGATPAGNSPVQVPTLTASLGIDYTFADGAFEGLTIGAGMRYLGESWADPANTAKVPDAALFDASLRYEKDDWGVALNINNIFDTSYVSSCQSLTSCGYGAGRTATVSLHKSW</sequence>
<evidence type="ECO:0000313" key="20">
    <source>
        <dbReference type="Proteomes" id="UP000199074"/>
    </source>
</evidence>
<dbReference type="PROSITE" id="PS52016">
    <property type="entry name" value="TONB_DEPENDENT_REC_3"/>
    <property type="match status" value="1"/>
</dbReference>
<dbReference type="GO" id="GO:0038023">
    <property type="term" value="F:signaling receptor activity"/>
    <property type="evidence" value="ECO:0007669"/>
    <property type="project" value="InterPro"/>
</dbReference>
<keyword evidence="13 14" id="KW-0998">Cell outer membrane</keyword>
<comment type="subcellular location">
    <subcellularLocation>
        <location evidence="1 14">Cell outer membrane</location>
        <topology evidence="1 14">Multi-pass membrane protein</topology>
    </subcellularLocation>
</comment>
<reference evidence="19 20" key="1">
    <citation type="submission" date="2016-10" db="EMBL/GenBank/DDBJ databases">
        <authorList>
            <person name="de Groot N.N."/>
        </authorList>
    </citation>
    <scope>NUCLEOTIDE SEQUENCE [LARGE SCALE GENOMIC DNA]</scope>
    <source>
        <strain evidence="19 20">IPL20</strain>
    </source>
</reference>
<dbReference type="InterPro" id="IPR036942">
    <property type="entry name" value="Beta-barrel_TonB_sf"/>
</dbReference>
<dbReference type="AlphaFoldDB" id="A0A1I7NN82"/>
<dbReference type="InterPro" id="IPR012910">
    <property type="entry name" value="Plug_dom"/>
</dbReference>
<feature type="domain" description="TonB-dependent receptor-like beta-barrel" evidence="17">
    <location>
        <begin position="239"/>
        <end position="671"/>
    </location>
</feature>
<keyword evidence="7 16" id="KW-0732">Signal</keyword>
<evidence type="ECO:0000259" key="18">
    <source>
        <dbReference type="Pfam" id="PF07715"/>
    </source>
</evidence>
<dbReference type="OrthoDB" id="9760333at2"/>
<evidence type="ECO:0000256" key="13">
    <source>
        <dbReference type="ARBA" id="ARBA00023237"/>
    </source>
</evidence>
<keyword evidence="6 14" id="KW-0812">Transmembrane</keyword>
<evidence type="ECO:0000256" key="16">
    <source>
        <dbReference type="SAM" id="SignalP"/>
    </source>
</evidence>
<dbReference type="PANTHER" id="PTHR32552">
    <property type="entry name" value="FERRICHROME IRON RECEPTOR-RELATED"/>
    <property type="match status" value="1"/>
</dbReference>
<keyword evidence="9" id="KW-0406">Ion transport</keyword>
<accession>A0A1I7NN82</accession>
<name>A0A1I7NN82_9HYPH</name>
<evidence type="ECO:0000256" key="2">
    <source>
        <dbReference type="ARBA" id="ARBA00009810"/>
    </source>
</evidence>